<dbReference type="EMBL" id="KN817586">
    <property type="protein sequence ID" value="KJA18641.1"/>
    <property type="molecule type" value="Genomic_DNA"/>
</dbReference>
<evidence type="ECO:0000313" key="2">
    <source>
        <dbReference type="EMBL" id="KJA18641.1"/>
    </source>
</evidence>
<keyword evidence="3" id="KW-1185">Reference proteome</keyword>
<feature type="region of interest" description="Disordered" evidence="1">
    <location>
        <begin position="111"/>
        <end position="139"/>
    </location>
</feature>
<name>A0A0D2NPD9_HYPSF</name>
<gene>
    <name evidence="2" type="ORF">HYPSUDRAFT_205175</name>
</gene>
<evidence type="ECO:0000313" key="3">
    <source>
        <dbReference type="Proteomes" id="UP000054270"/>
    </source>
</evidence>
<dbReference type="AlphaFoldDB" id="A0A0D2NPD9"/>
<feature type="region of interest" description="Disordered" evidence="1">
    <location>
        <begin position="1"/>
        <end position="78"/>
    </location>
</feature>
<sequence>MPTATHQRGAVLRLQRGRSPDLTLPRKATPSPPRVPAAMVRFPYPSRLAAHRRPPPDTGLYQHPRPTSARRADRRREHVVPLRTRCQTSRARGRPSTHHSAGPLLFATRRAQPPDNKHASPPPTHVVRYTHTDPPRPHRDAKRTIATAVQSSPPAKAAVRSVPFALYACGARICTPHPPHLFETHGSPAEPMGAPRARAYTGTQRSYGRREGNTRHTVGGAQLQAMWCVSCMRPSPTFCVKV</sequence>
<feature type="region of interest" description="Disordered" evidence="1">
    <location>
        <begin position="83"/>
        <end position="102"/>
    </location>
</feature>
<dbReference type="Proteomes" id="UP000054270">
    <property type="component" value="Unassembled WGS sequence"/>
</dbReference>
<evidence type="ECO:0000256" key="1">
    <source>
        <dbReference type="SAM" id="MobiDB-lite"/>
    </source>
</evidence>
<organism evidence="2 3">
    <name type="scientific">Hypholoma sublateritium (strain FD-334 SS-4)</name>
    <dbReference type="NCBI Taxonomy" id="945553"/>
    <lineage>
        <taxon>Eukaryota</taxon>
        <taxon>Fungi</taxon>
        <taxon>Dikarya</taxon>
        <taxon>Basidiomycota</taxon>
        <taxon>Agaricomycotina</taxon>
        <taxon>Agaricomycetes</taxon>
        <taxon>Agaricomycetidae</taxon>
        <taxon>Agaricales</taxon>
        <taxon>Agaricineae</taxon>
        <taxon>Strophariaceae</taxon>
        <taxon>Hypholoma</taxon>
    </lineage>
</organism>
<reference evidence="3" key="1">
    <citation type="submission" date="2014-04" db="EMBL/GenBank/DDBJ databases">
        <title>Evolutionary Origins and Diversification of the Mycorrhizal Mutualists.</title>
        <authorList>
            <consortium name="DOE Joint Genome Institute"/>
            <consortium name="Mycorrhizal Genomics Consortium"/>
            <person name="Kohler A."/>
            <person name="Kuo A."/>
            <person name="Nagy L.G."/>
            <person name="Floudas D."/>
            <person name="Copeland A."/>
            <person name="Barry K.W."/>
            <person name="Cichocki N."/>
            <person name="Veneault-Fourrey C."/>
            <person name="LaButti K."/>
            <person name="Lindquist E.A."/>
            <person name="Lipzen A."/>
            <person name="Lundell T."/>
            <person name="Morin E."/>
            <person name="Murat C."/>
            <person name="Riley R."/>
            <person name="Ohm R."/>
            <person name="Sun H."/>
            <person name="Tunlid A."/>
            <person name="Henrissat B."/>
            <person name="Grigoriev I.V."/>
            <person name="Hibbett D.S."/>
            <person name="Martin F."/>
        </authorList>
    </citation>
    <scope>NUCLEOTIDE SEQUENCE [LARGE SCALE GENOMIC DNA]</scope>
    <source>
        <strain evidence="3">FD-334 SS-4</strain>
    </source>
</reference>
<accession>A0A0D2NPD9</accession>
<protein>
    <submittedName>
        <fullName evidence="2">Uncharacterized protein</fullName>
    </submittedName>
</protein>
<proteinExistence type="predicted"/>